<proteinExistence type="predicted"/>
<name>X7ZAS6_MYCXE</name>
<dbReference type="AlphaFoldDB" id="X7ZAS6"/>
<organism evidence="2">
    <name type="scientific">Mycobacterium xenopi 4042</name>
    <dbReference type="NCBI Taxonomy" id="1299334"/>
    <lineage>
        <taxon>Bacteria</taxon>
        <taxon>Bacillati</taxon>
        <taxon>Actinomycetota</taxon>
        <taxon>Actinomycetes</taxon>
        <taxon>Mycobacteriales</taxon>
        <taxon>Mycobacteriaceae</taxon>
        <taxon>Mycobacterium</taxon>
    </lineage>
</organism>
<comment type="caution">
    <text evidence="2">The sequence shown here is derived from an EMBL/GenBank/DDBJ whole genome shotgun (WGS) entry which is preliminary data.</text>
</comment>
<dbReference type="EMBL" id="JAOB01000080">
    <property type="protein sequence ID" value="EUA16111.1"/>
    <property type="molecule type" value="Genomic_DNA"/>
</dbReference>
<reference evidence="2" key="1">
    <citation type="submission" date="2014-01" db="EMBL/GenBank/DDBJ databases">
        <authorList>
            <person name="Brown-Elliot B."/>
            <person name="Wallace R."/>
            <person name="Lenaerts A."/>
            <person name="Ordway D."/>
            <person name="DeGroote M.A."/>
            <person name="Parker T."/>
            <person name="Sizemore C."/>
            <person name="Tallon L.J."/>
            <person name="Sadzewicz L.K."/>
            <person name="Sengamalay N."/>
            <person name="Fraser C.M."/>
            <person name="Hine E."/>
            <person name="Shefchek K.A."/>
            <person name="Das S.P."/>
            <person name="Tettelin H."/>
        </authorList>
    </citation>
    <scope>NUCLEOTIDE SEQUENCE [LARGE SCALE GENOMIC DNA]</scope>
    <source>
        <strain evidence="2">4042</strain>
    </source>
</reference>
<dbReference type="Pfam" id="PF21545">
    <property type="entry name" value="T7SS_EccA1_N"/>
    <property type="match status" value="1"/>
</dbReference>
<dbReference type="Gene3D" id="1.25.40.10">
    <property type="entry name" value="Tetratricopeptide repeat domain"/>
    <property type="match status" value="1"/>
</dbReference>
<evidence type="ECO:0000259" key="1">
    <source>
        <dbReference type="Pfam" id="PF21545"/>
    </source>
</evidence>
<feature type="domain" description="ESX-1 secretion system protein EccA1-like N-terminal" evidence="1">
    <location>
        <begin position="28"/>
        <end position="107"/>
    </location>
</feature>
<dbReference type="InterPro" id="IPR049078">
    <property type="entry name" value="T7SS_EccA1-like_N"/>
</dbReference>
<accession>X7ZAS6</accession>
<sequence>MEGGDVGTLAARPVVARVDGDVVSRFATCCRALGLTVYERRRPADLAAARSGFAALTRIAHDQCDAWTGLAAAGDVSTSVLESISRTVATAGMLQRQIELTPAPWVFSTTPGCICGFAPPNRTTFT</sequence>
<gene>
    <name evidence="2" type="primary">eccA3</name>
    <name evidence="2" type="ORF">I553_1086</name>
</gene>
<evidence type="ECO:0000313" key="2">
    <source>
        <dbReference type="EMBL" id="EUA16111.1"/>
    </source>
</evidence>
<protein>
    <submittedName>
        <fullName evidence="2">ESX-3 secretion system EccA3 domain protein</fullName>
    </submittedName>
</protein>
<dbReference type="InterPro" id="IPR011990">
    <property type="entry name" value="TPR-like_helical_dom_sf"/>
</dbReference>
<dbReference type="PATRIC" id="fig|1299334.3.peg.8345"/>